<name>A0ABQ5GE93_9ASTR</name>
<dbReference type="Proteomes" id="UP001151760">
    <property type="component" value="Unassembled WGS sequence"/>
</dbReference>
<feature type="domain" description="Retrotransposon gag" evidence="1">
    <location>
        <begin position="42"/>
        <end position="107"/>
    </location>
</feature>
<organism evidence="2 3">
    <name type="scientific">Tanacetum coccineum</name>
    <dbReference type="NCBI Taxonomy" id="301880"/>
    <lineage>
        <taxon>Eukaryota</taxon>
        <taxon>Viridiplantae</taxon>
        <taxon>Streptophyta</taxon>
        <taxon>Embryophyta</taxon>
        <taxon>Tracheophyta</taxon>
        <taxon>Spermatophyta</taxon>
        <taxon>Magnoliopsida</taxon>
        <taxon>eudicotyledons</taxon>
        <taxon>Gunneridae</taxon>
        <taxon>Pentapetalae</taxon>
        <taxon>asterids</taxon>
        <taxon>campanulids</taxon>
        <taxon>Asterales</taxon>
        <taxon>Asteraceae</taxon>
        <taxon>Asteroideae</taxon>
        <taxon>Anthemideae</taxon>
        <taxon>Anthemidinae</taxon>
        <taxon>Tanacetum</taxon>
    </lineage>
</organism>
<evidence type="ECO:0000313" key="2">
    <source>
        <dbReference type="EMBL" id="GJT73724.1"/>
    </source>
</evidence>
<keyword evidence="3" id="KW-1185">Reference proteome</keyword>
<dbReference type="PANTHER" id="PTHR33223">
    <property type="entry name" value="CCHC-TYPE DOMAIN-CONTAINING PROTEIN"/>
    <property type="match status" value="1"/>
</dbReference>
<evidence type="ECO:0000259" key="1">
    <source>
        <dbReference type="Pfam" id="PF03732"/>
    </source>
</evidence>
<sequence>MREDTFFENKNDDSHEHVERLLDIVSLFNIPGVTHDAVMLHVFPIILVGAAKRWVDRLSLETANSWDLLKKAFIQRYCPSSKTAKQLEEIYNFKQEGDETLYQDWERHYEPPIARFTGAIISKLDSLGRDMKKLKENVHAIQVGCQTCGGANLDKECLLNKEVKSIEEVKYGEFGRFSPFNNGAKYRMGLPGYYMHVDNRPPFGEKRPSLESY</sequence>
<dbReference type="Pfam" id="PF03732">
    <property type="entry name" value="Retrotrans_gag"/>
    <property type="match status" value="1"/>
</dbReference>
<accession>A0ABQ5GE93</accession>
<comment type="caution">
    <text evidence="2">The sequence shown here is derived from an EMBL/GenBank/DDBJ whole genome shotgun (WGS) entry which is preliminary data.</text>
</comment>
<protein>
    <recommendedName>
        <fullName evidence="1">Retrotransposon gag domain-containing protein</fullName>
    </recommendedName>
</protein>
<dbReference type="PANTHER" id="PTHR33223:SF11">
    <property type="entry name" value="ELEMENT PROTEIN, PUTATIVE-RELATED"/>
    <property type="match status" value="1"/>
</dbReference>
<reference evidence="2" key="1">
    <citation type="journal article" date="2022" name="Int. J. Mol. Sci.">
        <title>Draft Genome of Tanacetum Coccineum: Genomic Comparison of Closely Related Tanacetum-Family Plants.</title>
        <authorList>
            <person name="Yamashiro T."/>
            <person name="Shiraishi A."/>
            <person name="Nakayama K."/>
            <person name="Satake H."/>
        </authorList>
    </citation>
    <scope>NUCLEOTIDE SEQUENCE</scope>
</reference>
<dbReference type="EMBL" id="BQNB010018377">
    <property type="protein sequence ID" value="GJT73724.1"/>
    <property type="molecule type" value="Genomic_DNA"/>
</dbReference>
<reference evidence="2" key="2">
    <citation type="submission" date="2022-01" db="EMBL/GenBank/DDBJ databases">
        <authorList>
            <person name="Yamashiro T."/>
            <person name="Shiraishi A."/>
            <person name="Satake H."/>
            <person name="Nakayama K."/>
        </authorList>
    </citation>
    <scope>NUCLEOTIDE SEQUENCE</scope>
</reference>
<dbReference type="InterPro" id="IPR005162">
    <property type="entry name" value="Retrotrans_gag_dom"/>
</dbReference>
<proteinExistence type="predicted"/>
<gene>
    <name evidence="2" type="ORF">Tco_1033010</name>
</gene>
<evidence type="ECO:0000313" key="3">
    <source>
        <dbReference type="Proteomes" id="UP001151760"/>
    </source>
</evidence>